<dbReference type="PROSITE" id="PS51257">
    <property type="entry name" value="PROKAR_LIPOPROTEIN"/>
    <property type="match status" value="1"/>
</dbReference>
<accession>A0A411DN31</accession>
<organism evidence="2">
    <name type="scientific">Chryseobacterium indologenes</name>
    <name type="common">Flavobacterium indologenes</name>
    <dbReference type="NCBI Taxonomy" id="253"/>
    <lineage>
        <taxon>Bacteria</taxon>
        <taxon>Pseudomonadati</taxon>
        <taxon>Bacteroidota</taxon>
        <taxon>Flavobacteriia</taxon>
        <taxon>Flavobacteriales</taxon>
        <taxon>Weeksellaceae</taxon>
        <taxon>Chryseobacterium group</taxon>
        <taxon>Chryseobacterium</taxon>
    </lineage>
</organism>
<feature type="compositionally biased region" description="Polar residues" evidence="1">
    <location>
        <begin position="52"/>
        <end position="64"/>
    </location>
</feature>
<dbReference type="EMBL" id="CP035532">
    <property type="protein sequence ID" value="QBA21789.1"/>
    <property type="molecule type" value="Genomic_DNA"/>
</dbReference>
<feature type="compositionally biased region" description="Polar residues" evidence="1">
    <location>
        <begin position="85"/>
        <end position="103"/>
    </location>
</feature>
<proteinExistence type="predicted"/>
<feature type="compositionally biased region" description="Low complexity" evidence="1">
    <location>
        <begin position="69"/>
        <end position="84"/>
    </location>
</feature>
<sequence>MKTLVLSIAAAGFMILACKKKDTTSSTPVADSVNTQINYSDTAASAVRDTQDITTGNDSINTKNHVGGRKTSNNNTGNGTGNINAAVSDSAHNTQGRSGNVKK</sequence>
<evidence type="ECO:0000256" key="1">
    <source>
        <dbReference type="SAM" id="MobiDB-lite"/>
    </source>
</evidence>
<dbReference type="AlphaFoldDB" id="A0A411DN31"/>
<evidence type="ECO:0008006" key="3">
    <source>
        <dbReference type="Google" id="ProtNLM"/>
    </source>
</evidence>
<gene>
    <name evidence="2" type="ORF">EU348_11535</name>
</gene>
<name>A0A411DN31_CHRID</name>
<feature type="region of interest" description="Disordered" evidence="1">
    <location>
        <begin position="50"/>
        <end position="103"/>
    </location>
</feature>
<protein>
    <recommendedName>
        <fullName evidence="3">Lipoprotein</fullName>
    </recommendedName>
</protein>
<evidence type="ECO:0000313" key="2">
    <source>
        <dbReference type="EMBL" id="QBA21789.1"/>
    </source>
</evidence>
<reference evidence="2" key="1">
    <citation type="submission" date="2019-01" db="EMBL/GenBank/DDBJ databases">
        <title>Whole Genome Sequencing for Putative Detection of Antimicrobial Resistance and Potential Virulence Factors in Chryseobacterium indologenes isolated from Nile Tilapia in Tanzania.</title>
        <authorList>
            <person name="Mwega E."/>
            <person name="Mutoloki S."/>
            <person name="Mugimba K."/>
            <person name="Colquhoun D."/>
            <person name="Mdegela R."/>
            <person name="Evensen O."/>
            <person name="Wasteson Y."/>
        </authorList>
    </citation>
    <scope>NUCLEOTIDE SEQUENCE [LARGE SCALE GENOMIC DNA]</scope>
    <source>
        <strain evidence="2">StR 01</strain>
    </source>
</reference>